<dbReference type="InterPro" id="IPR002182">
    <property type="entry name" value="NB-ARC"/>
</dbReference>
<dbReference type="InterPro" id="IPR001387">
    <property type="entry name" value="Cro/C1-type_HTH"/>
</dbReference>
<protein>
    <submittedName>
        <fullName evidence="4">Tetratricopeptide repeat protein</fullName>
    </submittedName>
</protein>
<dbReference type="Proteomes" id="UP000477750">
    <property type="component" value="Unassembled WGS sequence"/>
</dbReference>
<proteinExistence type="predicted"/>
<accession>A0A6L5G7K1</accession>
<dbReference type="PROSITE" id="PS50943">
    <property type="entry name" value="HTH_CROC1"/>
    <property type="match status" value="1"/>
</dbReference>
<dbReference type="Pfam" id="PF13424">
    <property type="entry name" value="TPR_12"/>
    <property type="match status" value="2"/>
</dbReference>
<dbReference type="Pfam" id="PF01381">
    <property type="entry name" value="HTH_3"/>
    <property type="match status" value="1"/>
</dbReference>
<reference evidence="4 5" key="1">
    <citation type="submission" date="2019-10" db="EMBL/GenBank/DDBJ databases">
        <title>Glycomyces albidus sp. nov., a novel actinomycete isolated from rhizosphere soil of wheat (Triticum aestivum L.).</title>
        <authorList>
            <person name="Qian L."/>
        </authorList>
    </citation>
    <scope>NUCLEOTIDE SEQUENCE [LARGE SCALE GENOMIC DNA]</scope>
    <source>
        <strain evidence="4 5">NEAU-7082</strain>
    </source>
</reference>
<feature type="compositionally biased region" description="Low complexity" evidence="2">
    <location>
        <begin position="43"/>
        <end position="58"/>
    </location>
</feature>
<dbReference type="PANTHER" id="PTHR47691">
    <property type="entry name" value="REGULATOR-RELATED"/>
    <property type="match status" value="1"/>
</dbReference>
<feature type="domain" description="HTH cro/C1-type" evidence="3">
    <location>
        <begin position="99"/>
        <end position="155"/>
    </location>
</feature>
<feature type="region of interest" description="Disordered" evidence="2">
    <location>
        <begin position="1"/>
        <end position="94"/>
    </location>
</feature>
<evidence type="ECO:0000256" key="2">
    <source>
        <dbReference type="SAM" id="MobiDB-lite"/>
    </source>
</evidence>
<dbReference type="InterPro" id="IPR011717">
    <property type="entry name" value="TPR-4"/>
</dbReference>
<keyword evidence="1" id="KW-0802">TPR repeat</keyword>
<dbReference type="EMBL" id="WIAO01000007">
    <property type="protein sequence ID" value="MQM25616.1"/>
    <property type="molecule type" value="Genomic_DNA"/>
</dbReference>
<dbReference type="InterPro" id="IPR027417">
    <property type="entry name" value="P-loop_NTPase"/>
</dbReference>
<dbReference type="CDD" id="cd00093">
    <property type="entry name" value="HTH_XRE"/>
    <property type="match status" value="1"/>
</dbReference>
<dbReference type="Pfam" id="PF07721">
    <property type="entry name" value="TPR_4"/>
    <property type="match status" value="2"/>
</dbReference>
<dbReference type="InterPro" id="IPR019734">
    <property type="entry name" value="TPR_rpt"/>
</dbReference>
<dbReference type="AlphaFoldDB" id="A0A6L5G7K1"/>
<sequence length="901" mass="97172">MEGCLSSAPFTRVARSPARAVTAAPFFQPDAGSARRHTGGTPAGIRRPSAGRPARAPGLSTANTALENRGLQDSHAGSPVSPPYDGSMSDRGFDARSNLRPLRLRAMMTQEELAAKAGVGTRTVRDIESGRVRPQPKTLRLLVKALGLGDQDRTLLTDAVGGEAAVPRELPRELASFAGRERHLAAVLDAVDRGATVVAVHGMAGVGKTTLAVQAAHALAPRYPGGQLFVDLHGFTHADGPRPSMESVLARILRSLNVDEPDLPSDVDELAALYRSALAGRRVLLVLDNAAEAEQVEALLPGTADGLTLATSRHDLASVPDAVPVPLEPPPMPEAVAMVNAAVAGRATDAEAAAIAERCGRLPLAMSLATARLRSRPLWRVKDLLERLTDEDRLLDELGTGHRGVAAALRASYRELDAPHRRLLRRFSLVPGDDVDAYAAAALCGVDRDRASAMLESLVNVHLAETRSSGRYRLHDLVRLFASQLAAAEEDPSELDEAFGRLLDVYVHFAYQAASRAVSPYQRIFAEELKAHDLGLPGFADQDDAVSWFRAERENLAAVIVAAVRAERLESAWHLASAFSAFRWYDGDTEHQLAINRTALEMARRLGDELKQAHSLGDRGRHFSVAGRSAEAIDYLSWAAALSRKLGDVAAATWALRNLGILYRQSGRFSEALGVYRSALEMAEAASDVTAMLHIRSNMVVPLLRLGRLDEAERRLEESKGLLGPGDEYNASRIENFRGIFAREKGDPAAALSIHTDCLERCRRNGFREGFTPVLIELGEDLLRLGRAPEAVAYLEQALEHAEDMSYRSLERSARNGLGRVLTASGRPEEAIGYHEQAAALAESQQDAYELACAHHGLADAHRLRGDLAAARTHLRKAAAGYAECGVPEAEAIEGRLRGAP</sequence>
<name>A0A6L5G7K1_9ACTN</name>
<dbReference type="Gene3D" id="3.40.50.300">
    <property type="entry name" value="P-loop containing nucleotide triphosphate hydrolases"/>
    <property type="match status" value="1"/>
</dbReference>
<dbReference type="GO" id="GO:0042802">
    <property type="term" value="F:identical protein binding"/>
    <property type="evidence" value="ECO:0007669"/>
    <property type="project" value="InterPro"/>
</dbReference>
<dbReference type="SUPFAM" id="SSF48452">
    <property type="entry name" value="TPR-like"/>
    <property type="match status" value="2"/>
</dbReference>
<dbReference type="GO" id="GO:0043531">
    <property type="term" value="F:ADP binding"/>
    <property type="evidence" value="ECO:0007669"/>
    <property type="project" value="InterPro"/>
</dbReference>
<evidence type="ECO:0000313" key="4">
    <source>
        <dbReference type="EMBL" id="MQM25616.1"/>
    </source>
</evidence>
<evidence type="ECO:0000313" key="5">
    <source>
        <dbReference type="Proteomes" id="UP000477750"/>
    </source>
</evidence>
<dbReference type="InterPro" id="IPR011990">
    <property type="entry name" value="TPR-like_helical_dom_sf"/>
</dbReference>
<dbReference type="PRINTS" id="PR00364">
    <property type="entry name" value="DISEASERSIST"/>
</dbReference>
<dbReference type="Gene3D" id="1.25.40.10">
    <property type="entry name" value="Tetratricopeptide repeat domain"/>
    <property type="match status" value="2"/>
</dbReference>
<dbReference type="SMART" id="SM00028">
    <property type="entry name" value="TPR"/>
    <property type="match status" value="6"/>
</dbReference>
<dbReference type="GO" id="GO:0003677">
    <property type="term" value="F:DNA binding"/>
    <property type="evidence" value="ECO:0007669"/>
    <property type="project" value="InterPro"/>
</dbReference>
<organism evidence="4 5">
    <name type="scientific">Glycomyces albidus</name>
    <dbReference type="NCBI Taxonomy" id="2656774"/>
    <lineage>
        <taxon>Bacteria</taxon>
        <taxon>Bacillati</taxon>
        <taxon>Actinomycetota</taxon>
        <taxon>Actinomycetes</taxon>
        <taxon>Glycomycetales</taxon>
        <taxon>Glycomycetaceae</taxon>
        <taxon>Glycomyces</taxon>
    </lineage>
</organism>
<dbReference type="Pfam" id="PF00931">
    <property type="entry name" value="NB-ARC"/>
    <property type="match status" value="1"/>
</dbReference>
<dbReference type="PROSITE" id="PS50005">
    <property type="entry name" value="TPR"/>
    <property type="match status" value="1"/>
</dbReference>
<dbReference type="PANTHER" id="PTHR47691:SF3">
    <property type="entry name" value="HTH-TYPE TRANSCRIPTIONAL REGULATOR RV0890C-RELATED"/>
    <property type="match status" value="1"/>
</dbReference>
<dbReference type="SUPFAM" id="SSF52540">
    <property type="entry name" value="P-loop containing nucleoside triphosphate hydrolases"/>
    <property type="match status" value="2"/>
</dbReference>
<dbReference type="InterPro" id="IPR010982">
    <property type="entry name" value="Lambda_DNA-bd_dom_sf"/>
</dbReference>
<evidence type="ECO:0000259" key="3">
    <source>
        <dbReference type="PROSITE" id="PS50943"/>
    </source>
</evidence>
<gene>
    <name evidence="4" type="ORF">GFD30_08545</name>
</gene>
<dbReference type="SMART" id="SM00530">
    <property type="entry name" value="HTH_XRE"/>
    <property type="match status" value="1"/>
</dbReference>
<dbReference type="Gene3D" id="1.10.260.40">
    <property type="entry name" value="lambda repressor-like DNA-binding domains"/>
    <property type="match status" value="1"/>
</dbReference>
<feature type="repeat" description="TPR" evidence="1">
    <location>
        <begin position="653"/>
        <end position="686"/>
    </location>
</feature>
<comment type="caution">
    <text evidence="4">The sequence shown here is derived from an EMBL/GenBank/DDBJ whole genome shotgun (WGS) entry which is preliminary data.</text>
</comment>
<evidence type="ECO:0000256" key="1">
    <source>
        <dbReference type="PROSITE-ProRule" id="PRU00339"/>
    </source>
</evidence>
<keyword evidence="5" id="KW-1185">Reference proteome</keyword>
<dbReference type="SUPFAM" id="SSF47413">
    <property type="entry name" value="lambda repressor-like DNA-binding domains"/>
    <property type="match status" value="1"/>
</dbReference>